<dbReference type="EMBL" id="SMTL01000012">
    <property type="protein sequence ID" value="TDK29354.1"/>
    <property type="molecule type" value="Genomic_DNA"/>
</dbReference>
<keyword evidence="2" id="KW-0732">Signal</keyword>
<evidence type="ECO:0000256" key="1">
    <source>
        <dbReference type="ARBA" id="ARBA00006987"/>
    </source>
</evidence>
<dbReference type="OrthoDB" id="7375033at2"/>
<dbReference type="InterPro" id="IPR005064">
    <property type="entry name" value="BUG"/>
</dbReference>
<accession>A0A4R5U5X3</accession>
<name>A0A4R5U5X3_9HYPH</name>
<proteinExistence type="inferred from homology"/>
<sequence>MFRGNFFTALATVAALTTMPLDALAQSSGPMTLLVGYSAGGSADYAARVVASELSKKLGRSVIVENATGGSGMIALQKLVNGKADGATLYYGGHDTVAVPMLNKSVGIDWKEATLPVGRTALTSMAIAVPSDSPYKTLADLVAAAKASPESVTYGTPGIGTAQHFVGEMISHRAGVKLLHAPYRGGAQVSNDILAGLLNSAVFTTSTALPFVKEGKVRVLAVTSAERSAALPEVPALTEIEGFNGLALPLWQGIFVKAGTDTAAAKAISDAIAASLENEDVKKRLADGGFVASPLPMGDFTGFIEKQAEVYGQIVQDSAISIE</sequence>
<dbReference type="Gene3D" id="3.40.190.10">
    <property type="entry name" value="Periplasmic binding protein-like II"/>
    <property type="match status" value="1"/>
</dbReference>
<dbReference type="CDD" id="cd07012">
    <property type="entry name" value="PBP2_Bug_TTT"/>
    <property type="match status" value="1"/>
</dbReference>
<reference evidence="3 4" key="1">
    <citation type="submission" date="2019-03" db="EMBL/GenBank/DDBJ databases">
        <title>Rhizobium sp. nov., an bacterium isolated from biocrust in Mu Us Desert.</title>
        <authorList>
            <person name="Lixiong L."/>
        </authorList>
    </citation>
    <scope>NUCLEOTIDE SEQUENCE [LARGE SCALE GENOMIC DNA]</scope>
    <source>
        <strain evidence="3 4">SPY-1</strain>
    </source>
</reference>
<organism evidence="3 4">
    <name type="scientific">Rhizobium deserti</name>
    <dbReference type="NCBI Taxonomy" id="2547961"/>
    <lineage>
        <taxon>Bacteria</taxon>
        <taxon>Pseudomonadati</taxon>
        <taxon>Pseudomonadota</taxon>
        <taxon>Alphaproteobacteria</taxon>
        <taxon>Hyphomicrobiales</taxon>
        <taxon>Rhizobiaceae</taxon>
        <taxon>Rhizobium/Agrobacterium group</taxon>
        <taxon>Rhizobium</taxon>
    </lineage>
</organism>
<evidence type="ECO:0000313" key="4">
    <source>
        <dbReference type="Proteomes" id="UP000295238"/>
    </source>
</evidence>
<comment type="similarity">
    <text evidence="1">Belongs to the UPF0065 (bug) family.</text>
</comment>
<dbReference type="PANTHER" id="PTHR42928">
    <property type="entry name" value="TRICARBOXYLATE-BINDING PROTEIN"/>
    <property type="match status" value="1"/>
</dbReference>
<dbReference type="Proteomes" id="UP000295238">
    <property type="component" value="Unassembled WGS sequence"/>
</dbReference>
<dbReference type="InterPro" id="IPR042100">
    <property type="entry name" value="Bug_dom1"/>
</dbReference>
<dbReference type="Pfam" id="PF03401">
    <property type="entry name" value="TctC"/>
    <property type="match status" value="1"/>
</dbReference>
<comment type="caution">
    <text evidence="3">The sequence shown here is derived from an EMBL/GenBank/DDBJ whole genome shotgun (WGS) entry which is preliminary data.</text>
</comment>
<evidence type="ECO:0000313" key="3">
    <source>
        <dbReference type="EMBL" id="TDK29354.1"/>
    </source>
</evidence>
<dbReference type="PIRSF" id="PIRSF017082">
    <property type="entry name" value="YflP"/>
    <property type="match status" value="1"/>
</dbReference>
<protein>
    <submittedName>
        <fullName evidence="3">Tripartite tricarboxylate transporter substrate binding protein</fullName>
    </submittedName>
</protein>
<evidence type="ECO:0000256" key="2">
    <source>
        <dbReference type="SAM" id="SignalP"/>
    </source>
</evidence>
<dbReference type="AlphaFoldDB" id="A0A4R5U5X3"/>
<dbReference type="Gene3D" id="3.40.190.150">
    <property type="entry name" value="Bordetella uptake gene, domain 1"/>
    <property type="match status" value="1"/>
</dbReference>
<feature type="chain" id="PRO_5020987616" evidence="2">
    <location>
        <begin position="26"/>
        <end position="323"/>
    </location>
</feature>
<gene>
    <name evidence="3" type="ORF">E2F50_22565</name>
</gene>
<dbReference type="SUPFAM" id="SSF53850">
    <property type="entry name" value="Periplasmic binding protein-like II"/>
    <property type="match status" value="1"/>
</dbReference>
<dbReference type="PANTHER" id="PTHR42928:SF5">
    <property type="entry name" value="BLR1237 PROTEIN"/>
    <property type="match status" value="1"/>
</dbReference>
<keyword evidence="4" id="KW-1185">Reference proteome</keyword>
<feature type="signal peptide" evidence="2">
    <location>
        <begin position="1"/>
        <end position="25"/>
    </location>
</feature>